<dbReference type="SUPFAM" id="SSF53474">
    <property type="entry name" value="alpha/beta-Hydrolases"/>
    <property type="match status" value="1"/>
</dbReference>
<dbReference type="EMBL" id="KM220581">
    <property type="protein sequence ID" value="AIY68372.1"/>
    <property type="molecule type" value="mRNA"/>
</dbReference>
<feature type="non-terminal residue" evidence="4">
    <location>
        <position position="529"/>
    </location>
</feature>
<evidence type="ECO:0000259" key="3">
    <source>
        <dbReference type="Pfam" id="PF00135"/>
    </source>
</evidence>
<reference evidence="4" key="1">
    <citation type="submission" date="2014-07" db="EMBL/GenBank/DDBJ databases">
        <title>Identification of esterase genes and their expression profiles in several pesticides treated Colorado potato beetle, Leptinotarsa decemlineata.</title>
        <authorList>
            <person name="Lv F."/>
            <person name="Fu K."/>
        </authorList>
    </citation>
    <scope>NUCLEOTIDE SEQUENCE</scope>
</reference>
<proteinExistence type="evidence at transcript level"/>
<protein>
    <submittedName>
        <fullName evidence="4">Esterase</fullName>
    </submittedName>
</protein>
<accession>A0A0A7EP44</accession>
<dbReference type="InterPro" id="IPR050309">
    <property type="entry name" value="Type-B_Carboxylest/Lipase"/>
</dbReference>
<organism evidence="4">
    <name type="scientific">Leptinotarsa decemlineata</name>
    <name type="common">Colorado potato beetle</name>
    <name type="synonym">Doryphora decemlineata</name>
    <dbReference type="NCBI Taxonomy" id="7539"/>
    <lineage>
        <taxon>Eukaryota</taxon>
        <taxon>Metazoa</taxon>
        <taxon>Ecdysozoa</taxon>
        <taxon>Arthropoda</taxon>
        <taxon>Hexapoda</taxon>
        <taxon>Insecta</taxon>
        <taxon>Pterygota</taxon>
        <taxon>Neoptera</taxon>
        <taxon>Endopterygota</taxon>
        <taxon>Coleoptera</taxon>
        <taxon>Polyphaga</taxon>
        <taxon>Cucujiformia</taxon>
        <taxon>Chrysomeloidea</taxon>
        <taxon>Chrysomelidae</taxon>
        <taxon>Chrysomelinae</taxon>
        <taxon>Doryphorini</taxon>
        <taxon>Leptinotarsa</taxon>
    </lineage>
</organism>
<keyword evidence="2" id="KW-0732">Signal</keyword>
<sequence length="529" mass="59676">MILISVIQFFIPVALVTETHSISFLAKHKYNSTLQVLTRNGIVQGKQVYSDDGSSYIGYYGIPYAAPPLKSLRFRNPHPVKRWRGVLDATNFQSGCIETQIRLKGNILNVLGSEDCLYINVFTPVKKPSQDSYPTIFYIYGGAFVEGQSHIYNPDFLIQQDLIVVTFDFRSGLFGFLSTEDESSYGNYGLKDQHAALKWVNSNIKQFGGDPDQVTMTGHSSGSISAMYQMIYPKSWGLYNRVICLSGEVTAELGLQKFPRKTAFNVGLSLGIKTDNSTDLVEGLRQMDIEQLKQAQTKVVIAGTPNLLENGLLFTPVIEKVHNDAFISKPAIELLRNGEFARVPMITGMTTNEANSIAGFIHIIRFVLLLYEWSPGLFPNQLNIKSLIKRREAAKKIRRKYFKSGSFVEATDNELAQILSDLLYTRPITSSAIIMSEYIPVYFYIFGYETNYTKLYLKEGGFPVDISLNGVGHIEDLSFVFKYENQTLPPEGRELSKRITKIWSNFARYGNPTPTVDPFLYNITWPQIS</sequence>
<evidence type="ECO:0000256" key="1">
    <source>
        <dbReference type="ARBA" id="ARBA00023180"/>
    </source>
</evidence>
<dbReference type="PROSITE" id="PS00941">
    <property type="entry name" value="CARBOXYLESTERASE_B_2"/>
    <property type="match status" value="1"/>
</dbReference>
<evidence type="ECO:0000256" key="2">
    <source>
        <dbReference type="SAM" id="SignalP"/>
    </source>
</evidence>
<feature type="signal peptide" evidence="2">
    <location>
        <begin position="1"/>
        <end position="21"/>
    </location>
</feature>
<dbReference type="AlphaFoldDB" id="A0A0A7EP44"/>
<dbReference type="Pfam" id="PF00135">
    <property type="entry name" value="COesterase"/>
    <property type="match status" value="1"/>
</dbReference>
<feature type="chain" id="PRO_5002028126" evidence="2">
    <location>
        <begin position="22"/>
        <end position="529"/>
    </location>
</feature>
<name>A0A0A7EP44_LEPDE</name>
<feature type="domain" description="Carboxylesterase type B" evidence="3">
    <location>
        <begin position="34"/>
        <end position="519"/>
    </location>
</feature>
<dbReference type="PANTHER" id="PTHR11559">
    <property type="entry name" value="CARBOXYLESTERASE"/>
    <property type="match status" value="1"/>
</dbReference>
<keyword evidence="1" id="KW-0325">Glycoprotein</keyword>
<dbReference type="InterPro" id="IPR029058">
    <property type="entry name" value="AB_hydrolase_fold"/>
</dbReference>
<dbReference type="InterPro" id="IPR019819">
    <property type="entry name" value="Carboxylesterase_B_CS"/>
</dbReference>
<evidence type="ECO:0000313" key="4">
    <source>
        <dbReference type="EMBL" id="AIY68372.1"/>
    </source>
</evidence>
<dbReference type="Gene3D" id="3.40.50.1820">
    <property type="entry name" value="alpha/beta hydrolase"/>
    <property type="match status" value="1"/>
</dbReference>
<dbReference type="InterPro" id="IPR002018">
    <property type="entry name" value="CarbesteraseB"/>
</dbReference>
<dbReference type="ESTHER" id="lepde-a0a0a7ep44">
    <property type="family name" value="Carb_B_Arthropoda"/>
</dbReference>
<dbReference type="OrthoDB" id="19653at2759"/>